<dbReference type="EMBL" id="QRJR01000060">
    <property type="protein sequence ID" value="RHH37922.1"/>
    <property type="molecule type" value="Genomic_DNA"/>
</dbReference>
<reference evidence="3 4" key="1">
    <citation type="submission" date="2018-08" db="EMBL/GenBank/DDBJ databases">
        <title>A genome reference for cultivated species of the human gut microbiota.</title>
        <authorList>
            <person name="Zou Y."/>
            <person name="Xue W."/>
            <person name="Luo G."/>
        </authorList>
    </citation>
    <scope>NUCLEOTIDE SEQUENCE [LARGE SCALE GENOMIC DNA]</scope>
    <source>
        <strain evidence="3 4">AM17-48</strain>
    </source>
</reference>
<protein>
    <recommendedName>
        <fullName evidence="5">Glycoside hydrolase Family 18, chitinase_18</fullName>
    </recommendedName>
</protein>
<evidence type="ECO:0000256" key="1">
    <source>
        <dbReference type="SAM" id="MobiDB-lite"/>
    </source>
</evidence>
<dbReference type="Proteomes" id="UP000283329">
    <property type="component" value="Unassembled WGS sequence"/>
</dbReference>
<organism evidence="3 4">
    <name type="scientific">Bacteroides ovatus</name>
    <dbReference type="NCBI Taxonomy" id="28116"/>
    <lineage>
        <taxon>Bacteria</taxon>
        <taxon>Pseudomonadati</taxon>
        <taxon>Bacteroidota</taxon>
        <taxon>Bacteroidia</taxon>
        <taxon>Bacteroidales</taxon>
        <taxon>Bacteroidaceae</taxon>
        <taxon>Bacteroides</taxon>
    </lineage>
</organism>
<feature type="region of interest" description="Disordered" evidence="1">
    <location>
        <begin position="142"/>
        <end position="171"/>
    </location>
</feature>
<feature type="chain" id="PRO_5030076246" description="Glycoside hydrolase Family 18, chitinase_18" evidence="2">
    <location>
        <begin position="22"/>
        <end position="374"/>
    </location>
</feature>
<evidence type="ECO:0000313" key="4">
    <source>
        <dbReference type="Proteomes" id="UP000283329"/>
    </source>
</evidence>
<dbReference type="AlphaFoldDB" id="A0A3E5HX47"/>
<dbReference type="Pfam" id="PF16141">
    <property type="entry name" value="GH18_BT1044-like"/>
    <property type="match status" value="1"/>
</dbReference>
<evidence type="ECO:0000256" key="2">
    <source>
        <dbReference type="SAM" id="SignalP"/>
    </source>
</evidence>
<evidence type="ECO:0008006" key="5">
    <source>
        <dbReference type="Google" id="ProtNLM"/>
    </source>
</evidence>
<gene>
    <name evidence="3" type="ORF">DW206_26735</name>
</gene>
<comment type="caution">
    <text evidence="3">The sequence shown here is derived from an EMBL/GenBank/DDBJ whole genome shotgun (WGS) entry which is preliminary data.</text>
</comment>
<evidence type="ECO:0000313" key="3">
    <source>
        <dbReference type="EMBL" id="RHH37922.1"/>
    </source>
</evidence>
<feature type="signal peptide" evidence="2">
    <location>
        <begin position="1"/>
        <end position="21"/>
    </location>
</feature>
<dbReference type="RefSeq" id="WP_115484506.1">
    <property type="nucleotide sequence ID" value="NZ_BAABYV010000001.1"/>
</dbReference>
<name>A0A3E5HX47_BACOV</name>
<keyword evidence="2" id="KW-0732">Signal</keyword>
<dbReference type="InterPro" id="IPR032320">
    <property type="entry name" value="GH18_BT1044-like"/>
</dbReference>
<proteinExistence type="predicted"/>
<accession>A0A3E5HX47</accession>
<sequence>MKKIFKYTFPALIACPMMLVACSEWTEPESITLRYPSIEEQNPELYAQYLESLNDFKVSEHSIVIVSMNNLSTAPANQSQHLTALPDSVDYICLNNIFDVNEIHITEMDEVRKKGTKVVGLVDFDAIESAWQAILKKEAENAANVETPEEGFEPESNDESESEDETTDEDPAIINARRFIEYCKKETARQLDAINALGTDGIVMNFTGFDLNSLLQDEEKTAAETERQGAFFNLLAEWKVAHADKELIFKGSPQNVIDKERLVESRYIIVNAHSAKNLYEMSYLVLMASGKDVPTDRFIMGVTTPYISSTGDQYGLVDDVSAIVAAAEWTLQEEVADYVKAGISIDGVEQDYFNPAKIYTNVREAINILSPTAK</sequence>
<dbReference type="PROSITE" id="PS51257">
    <property type="entry name" value="PROKAR_LIPOPROTEIN"/>
    <property type="match status" value="1"/>
</dbReference>
<feature type="compositionally biased region" description="Acidic residues" evidence="1">
    <location>
        <begin position="147"/>
        <end position="171"/>
    </location>
</feature>